<sequence>MAFIRFGFDLRLGGLGVVGFDNIYCQDPNKAPLGGDDAANQANELNKLLRLKGPQQLSVQALRPQQLGAPRHKQPTKSSKMRQRLRPVRFTFVSQRPMD</sequence>
<protein>
    <submittedName>
        <fullName evidence="2">Uncharacterized protein</fullName>
    </submittedName>
</protein>
<feature type="compositionally biased region" description="Basic residues" evidence="1">
    <location>
        <begin position="70"/>
        <end position="84"/>
    </location>
</feature>
<proteinExistence type="predicted"/>
<evidence type="ECO:0000313" key="2">
    <source>
        <dbReference type="EMBL" id="CAK9013826.1"/>
    </source>
</evidence>
<gene>
    <name evidence="2" type="ORF">CCMP2556_LOCUS11446</name>
</gene>
<accession>A0ABP0JHE4</accession>
<evidence type="ECO:0000256" key="1">
    <source>
        <dbReference type="SAM" id="MobiDB-lite"/>
    </source>
</evidence>
<keyword evidence="3" id="KW-1185">Reference proteome</keyword>
<evidence type="ECO:0000313" key="3">
    <source>
        <dbReference type="Proteomes" id="UP001642484"/>
    </source>
</evidence>
<comment type="caution">
    <text evidence="2">The sequence shown here is derived from an EMBL/GenBank/DDBJ whole genome shotgun (WGS) entry which is preliminary data.</text>
</comment>
<dbReference type="Proteomes" id="UP001642484">
    <property type="component" value="Unassembled WGS sequence"/>
</dbReference>
<organism evidence="2 3">
    <name type="scientific">Durusdinium trenchii</name>
    <dbReference type="NCBI Taxonomy" id="1381693"/>
    <lineage>
        <taxon>Eukaryota</taxon>
        <taxon>Sar</taxon>
        <taxon>Alveolata</taxon>
        <taxon>Dinophyceae</taxon>
        <taxon>Suessiales</taxon>
        <taxon>Symbiodiniaceae</taxon>
        <taxon>Durusdinium</taxon>
    </lineage>
</organism>
<feature type="region of interest" description="Disordered" evidence="1">
    <location>
        <begin position="63"/>
        <end position="84"/>
    </location>
</feature>
<name>A0ABP0JHE4_9DINO</name>
<dbReference type="EMBL" id="CAXAMN010005446">
    <property type="protein sequence ID" value="CAK9013826.1"/>
    <property type="molecule type" value="Genomic_DNA"/>
</dbReference>
<reference evidence="2 3" key="1">
    <citation type="submission" date="2024-02" db="EMBL/GenBank/DDBJ databases">
        <authorList>
            <person name="Chen Y."/>
            <person name="Shah S."/>
            <person name="Dougan E. K."/>
            <person name="Thang M."/>
            <person name="Chan C."/>
        </authorList>
    </citation>
    <scope>NUCLEOTIDE SEQUENCE [LARGE SCALE GENOMIC DNA]</scope>
</reference>